<dbReference type="SUPFAM" id="SSF47413">
    <property type="entry name" value="lambda repressor-like DNA-binding domains"/>
    <property type="match status" value="1"/>
</dbReference>
<accession>D7AW74</accession>
<dbReference type="PROSITE" id="PS00716">
    <property type="entry name" value="SIGMA70_2"/>
    <property type="match status" value="1"/>
</dbReference>
<dbReference type="SMART" id="SM00530">
    <property type="entry name" value="HTH_XRE"/>
    <property type="match status" value="1"/>
</dbReference>
<evidence type="ECO:0000313" key="4">
    <source>
        <dbReference type="Proteomes" id="UP000002219"/>
    </source>
</evidence>
<dbReference type="PROSITE" id="PS50943">
    <property type="entry name" value="HTH_CROC1"/>
    <property type="match status" value="1"/>
</dbReference>
<evidence type="ECO:0000256" key="1">
    <source>
        <dbReference type="SAM" id="MobiDB-lite"/>
    </source>
</evidence>
<sequence>MKARSWREIQAESEKQDPWFASEEAQAVFDAETARIEAERQGYALSSLRKESGRTQKEVAQIMGVSQARISQIEHGRIDSLELLRSYISAIGGELHLRVDQGPLSVTLDIPGSDAAAATGTAEEADASADKRDAA</sequence>
<evidence type="ECO:0000259" key="2">
    <source>
        <dbReference type="PROSITE" id="PS50943"/>
    </source>
</evidence>
<dbReference type="STRING" id="446468.Ndas_4345"/>
<dbReference type="OrthoDB" id="3397486at2"/>
<feature type="domain" description="HTH cro/C1-type" evidence="2">
    <location>
        <begin position="45"/>
        <end position="98"/>
    </location>
</feature>
<dbReference type="GeneID" id="91486883"/>
<feature type="region of interest" description="Disordered" evidence="1">
    <location>
        <begin position="115"/>
        <end position="135"/>
    </location>
</feature>
<name>D7AW74_NOCDD</name>
<dbReference type="KEGG" id="nda:Ndas_4345"/>
<dbReference type="InterPro" id="IPR000943">
    <property type="entry name" value="RNA_pol_sigma70"/>
</dbReference>
<evidence type="ECO:0000313" key="3">
    <source>
        <dbReference type="EMBL" id="ADH69734.1"/>
    </source>
</evidence>
<dbReference type="GO" id="GO:0006352">
    <property type="term" value="P:DNA-templated transcription initiation"/>
    <property type="evidence" value="ECO:0007669"/>
    <property type="project" value="InterPro"/>
</dbReference>
<dbReference type="Pfam" id="PF01381">
    <property type="entry name" value="HTH_3"/>
    <property type="match status" value="1"/>
</dbReference>
<dbReference type="AlphaFoldDB" id="D7AW74"/>
<dbReference type="InterPro" id="IPR001387">
    <property type="entry name" value="Cro/C1-type_HTH"/>
</dbReference>
<dbReference type="RefSeq" id="WP_013155341.1">
    <property type="nucleotide sequence ID" value="NC_014210.1"/>
</dbReference>
<dbReference type="GO" id="GO:0003700">
    <property type="term" value="F:DNA-binding transcription factor activity"/>
    <property type="evidence" value="ECO:0007669"/>
    <property type="project" value="InterPro"/>
</dbReference>
<dbReference type="GO" id="GO:0003677">
    <property type="term" value="F:DNA binding"/>
    <property type="evidence" value="ECO:0007669"/>
    <property type="project" value="InterPro"/>
</dbReference>
<dbReference type="Gene3D" id="1.10.260.40">
    <property type="entry name" value="lambda repressor-like DNA-binding domains"/>
    <property type="match status" value="1"/>
</dbReference>
<dbReference type="CDD" id="cd00093">
    <property type="entry name" value="HTH_XRE"/>
    <property type="match status" value="1"/>
</dbReference>
<keyword evidence="4" id="KW-1185">Reference proteome</keyword>
<dbReference type="EMBL" id="CP002040">
    <property type="protein sequence ID" value="ADH69734.1"/>
    <property type="molecule type" value="Genomic_DNA"/>
</dbReference>
<dbReference type="InterPro" id="IPR010982">
    <property type="entry name" value="Lambda_DNA-bd_dom_sf"/>
</dbReference>
<reference evidence="3 4" key="1">
    <citation type="journal article" date="2010" name="Stand. Genomic Sci.">
        <title>Complete genome sequence of Nocardiopsis dassonvillei type strain (IMRU 509).</title>
        <authorList>
            <person name="Sun H."/>
            <person name="Lapidus A."/>
            <person name="Nolan M."/>
            <person name="Lucas S."/>
            <person name="Del Rio T.G."/>
            <person name="Tice H."/>
            <person name="Cheng J.F."/>
            <person name="Tapia R."/>
            <person name="Han C."/>
            <person name="Goodwin L."/>
            <person name="Pitluck S."/>
            <person name="Pagani I."/>
            <person name="Ivanova N."/>
            <person name="Mavromatis K."/>
            <person name="Mikhailova N."/>
            <person name="Pati A."/>
            <person name="Chen A."/>
            <person name="Palaniappan K."/>
            <person name="Land M."/>
            <person name="Hauser L."/>
            <person name="Chang Y.J."/>
            <person name="Jeffries C.D."/>
            <person name="Djao O.D."/>
            <person name="Rohde M."/>
            <person name="Sikorski J."/>
            <person name="Goker M."/>
            <person name="Woyke T."/>
            <person name="Bristow J."/>
            <person name="Eisen J.A."/>
            <person name="Markowitz V."/>
            <person name="Hugenholtz P."/>
            <person name="Kyrpides N.C."/>
            <person name="Klenk H.P."/>
        </authorList>
    </citation>
    <scope>NUCLEOTIDE SEQUENCE [LARGE SCALE GENOMIC DNA]</scope>
    <source>
        <strain evidence="4">ATCC 23218 / DSM 43111 / CIP 107115 / JCM 7437 / KCTC 9190 / NBRC 14626 / NCTC 10488 / NRRL B-5397 / IMRU 509</strain>
    </source>
</reference>
<dbReference type="Proteomes" id="UP000002219">
    <property type="component" value="Chromosome 1"/>
</dbReference>
<proteinExistence type="predicted"/>
<protein>
    <submittedName>
        <fullName evidence="3">Transcriptional regulator, XRE family</fullName>
    </submittedName>
</protein>
<dbReference type="eggNOG" id="COG1426">
    <property type="taxonomic scope" value="Bacteria"/>
</dbReference>
<organism evidence="3 4">
    <name type="scientific">Nocardiopsis dassonvillei (strain ATCC 23218 / DSM 43111 / CIP 107115 / JCM 7437 / KCTC 9190 / NBRC 14626 / NCTC 10488 / NRRL B-5397 / IMRU 509)</name>
    <name type="common">Actinomadura dassonvillei</name>
    <dbReference type="NCBI Taxonomy" id="446468"/>
    <lineage>
        <taxon>Bacteria</taxon>
        <taxon>Bacillati</taxon>
        <taxon>Actinomycetota</taxon>
        <taxon>Actinomycetes</taxon>
        <taxon>Streptosporangiales</taxon>
        <taxon>Nocardiopsidaceae</taxon>
        <taxon>Nocardiopsis</taxon>
    </lineage>
</organism>
<gene>
    <name evidence="3" type="ordered locus">Ndas_4345</name>
</gene>
<dbReference type="HOGENOM" id="CLU_066192_13_0_11"/>